<organism evidence="3 4">
    <name type="scientific">Pedobacter aquae</name>
    <dbReference type="NCBI Taxonomy" id="2605747"/>
    <lineage>
        <taxon>Bacteria</taxon>
        <taxon>Pseudomonadati</taxon>
        <taxon>Bacteroidota</taxon>
        <taxon>Sphingobacteriia</taxon>
        <taxon>Sphingobacteriales</taxon>
        <taxon>Sphingobacteriaceae</taxon>
        <taxon>Pedobacter</taxon>
    </lineage>
</organism>
<sequence>MKTDRIFWGIILVYIGGIILLENFNMIDFSWRYIWRFWPLVLIVTGINILFAKKKTILAIALVAGVTVISLGFITYKGLNNDSNTGITWSNDDKVEVERDSKELNAYTETYDPRFKIVKLEVSGGASSFVIDEYTDNLFEANIKGAKARYILKKTEQDSTVSLDFTTNNNKDFNFKDEEYSKVKLFLNTNPLWDISLKMGAGKATFDLSDYKVRNLDLEGGAAKFDIKLGSLQDSVSLNAETGVAKVVIKIPENSGCLIENTSELSSRKFDGFKENEVGDYETPNFKTAKQKIYINFKGGLSDFEVRRY</sequence>
<dbReference type="InterPro" id="IPR043726">
    <property type="entry name" value="LiaI-LiaF-like_TM1"/>
</dbReference>
<keyword evidence="1" id="KW-0812">Transmembrane</keyword>
<keyword evidence="4" id="KW-1185">Reference proteome</keyword>
<accession>A0A5C0VJL1</accession>
<dbReference type="KEGG" id="pej:FYC62_10370"/>
<feature type="domain" description="LiaI-LiaF-like transmembrane region" evidence="2">
    <location>
        <begin position="6"/>
        <end position="50"/>
    </location>
</feature>
<feature type="transmembrane region" description="Helical" evidence="1">
    <location>
        <begin position="7"/>
        <end position="27"/>
    </location>
</feature>
<proteinExistence type="predicted"/>
<evidence type="ECO:0000313" key="3">
    <source>
        <dbReference type="EMBL" id="QEK52012.1"/>
    </source>
</evidence>
<evidence type="ECO:0000313" key="4">
    <source>
        <dbReference type="Proteomes" id="UP000323653"/>
    </source>
</evidence>
<keyword evidence="1" id="KW-0472">Membrane</keyword>
<dbReference type="Pfam" id="PF18917">
    <property type="entry name" value="LiaI-LiaF-like_TM1"/>
    <property type="match status" value="1"/>
</dbReference>
<name>A0A5C0VJL1_9SPHI</name>
<dbReference type="RefSeq" id="WP_039452818.1">
    <property type="nucleotide sequence ID" value="NZ_CP043329.1"/>
</dbReference>
<evidence type="ECO:0000256" key="1">
    <source>
        <dbReference type="SAM" id="Phobius"/>
    </source>
</evidence>
<feature type="transmembrane region" description="Helical" evidence="1">
    <location>
        <begin position="58"/>
        <end position="76"/>
    </location>
</feature>
<gene>
    <name evidence="3" type="ORF">FYC62_10370</name>
</gene>
<keyword evidence="1" id="KW-1133">Transmembrane helix</keyword>
<dbReference type="Proteomes" id="UP000323653">
    <property type="component" value="Chromosome"/>
</dbReference>
<dbReference type="AlphaFoldDB" id="A0A5C0VJL1"/>
<feature type="transmembrane region" description="Helical" evidence="1">
    <location>
        <begin position="33"/>
        <end position="51"/>
    </location>
</feature>
<protein>
    <recommendedName>
        <fullName evidence="2">LiaI-LiaF-like transmembrane region domain-containing protein</fullName>
    </recommendedName>
</protein>
<reference evidence="3 4" key="1">
    <citation type="submission" date="2019-08" db="EMBL/GenBank/DDBJ databases">
        <title>Pedobacter sp. nov., isolated from Han river, South Korea.</title>
        <authorList>
            <person name="Lee D.-H."/>
            <person name="Kim Y.-S."/>
            <person name="Hwang E.-M."/>
            <person name="Le Tran T.C."/>
            <person name="Cha C.-J."/>
        </authorList>
    </citation>
    <scope>NUCLEOTIDE SEQUENCE [LARGE SCALE GENOMIC DNA]</scope>
    <source>
        <strain evidence="3 4">CJ43</strain>
    </source>
</reference>
<dbReference type="EMBL" id="CP043329">
    <property type="protein sequence ID" value="QEK52012.1"/>
    <property type="molecule type" value="Genomic_DNA"/>
</dbReference>
<evidence type="ECO:0000259" key="2">
    <source>
        <dbReference type="Pfam" id="PF18917"/>
    </source>
</evidence>